<keyword evidence="3" id="KW-1185">Reference proteome</keyword>
<protein>
    <recommendedName>
        <fullName evidence="4">Thioredoxin domain-containing protein</fullName>
    </recommendedName>
</protein>
<sequence>MVAVASTAVGLAGCSSPDRAREPAGAAHPLGTAAGENGQNVKNGQGQDGQNSKQGKKNQPARGDQIPPLAVAANVPGAHPAAGSAADAAADTAAGKQLPAARPNPDGGLEGLGLTGTTVAPASGAAVPSGTTSLPDHQAGGRSALPRRGSPGKGQAAPAPASPAPAPPQNTGSGSSDSSLAQIMDAVVASRMDGKEVLLEIAGDGCADCRALDQAMHSPKAQAVLAQSYHVVRIDPGGAGAIASQYGLSGLSGGSGGSASSGMPTLVVLNPDGTVRADSSRTGRPAFTEAGLSSWLKQWAPR</sequence>
<dbReference type="Gene3D" id="3.40.30.10">
    <property type="entry name" value="Glutaredoxin"/>
    <property type="match status" value="1"/>
</dbReference>
<dbReference type="SUPFAM" id="SSF52833">
    <property type="entry name" value="Thioredoxin-like"/>
    <property type="match status" value="1"/>
</dbReference>
<evidence type="ECO:0000313" key="2">
    <source>
        <dbReference type="EMBL" id="GAA2049216.1"/>
    </source>
</evidence>
<gene>
    <name evidence="2" type="ORF">GCM10009839_63880</name>
</gene>
<name>A0ABN2V2U7_9ACTN</name>
<accession>A0ABN2V2U7</accession>
<dbReference type="InterPro" id="IPR036249">
    <property type="entry name" value="Thioredoxin-like_sf"/>
</dbReference>
<organism evidence="2 3">
    <name type="scientific">Catenulispora yoronensis</name>
    <dbReference type="NCBI Taxonomy" id="450799"/>
    <lineage>
        <taxon>Bacteria</taxon>
        <taxon>Bacillati</taxon>
        <taxon>Actinomycetota</taxon>
        <taxon>Actinomycetes</taxon>
        <taxon>Catenulisporales</taxon>
        <taxon>Catenulisporaceae</taxon>
        <taxon>Catenulispora</taxon>
    </lineage>
</organism>
<feature type="compositionally biased region" description="Polar residues" evidence="1">
    <location>
        <begin position="37"/>
        <end position="53"/>
    </location>
</feature>
<evidence type="ECO:0000313" key="3">
    <source>
        <dbReference type="Proteomes" id="UP001500751"/>
    </source>
</evidence>
<comment type="caution">
    <text evidence="2">The sequence shown here is derived from an EMBL/GenBank/DDBJ whole genome shotgun (WGS) entry which is preliminary data.</text>
</comment>
<proteinExistence type="predicted"/>
<feature type="compositionally biased region" description="Polar residues" evidence="1">
    <location>
        <begin position="169"/>
        <end position="179"/>
    </location>
</feature>
<reference evidence="2 3" key="1">
    <citation type="journal article" date="2019" name="Int. J. Syst. Evol. Microbiol.">
        <title>The Global Catalogue of Microorganisms (GCM) 10K type strain sequencing project: providing services to taxonomists for standard genome sequencing and annotation.</title>
        <authorList>
            <consortium name="The Broad Institute Genomics Platform"/>
            <consortium name="The Broad Institute Genome Sequencing Center for Infectious Disease"/>
            <person name="Wu L."/>
            <person name="Ma J."/>
        </authorList>
    </citation>
    <scope>NUCLEOTIDE SEQUENCE [LARGE SCALE GENOMIC DNA]</scope>
    <source>
        <strain evidence="2 3">JCM 16014</strain>
    </source>
</reference>
<feature type="region of interest" description="Disordered" evidence="1">
    <location>
        <begin position="1"/>
        <end position="179"/>
    </location>
</feature>
<evidence type="ECO:0000256" key="1">
    <source>
        <dbReference type="SAM" id="MobiDB-lite"/>
    </source>
</evidence>
<evidence type="ECO:0008006" key="4">
    <source>
        <dbReference type="Google" id="ProtNLM"/>
    </source>
</evidence>
<dbReference type="Proteomes" id="UP001500751">
    <property type="component" value="Unassembled WGS sequence"/>
</dbReference>
<dbReference type="EMBL" id="BAAAQN010000046">
    <property type="protein sequence ID" value="GAA2049216.1"/>
    <property type="molecule type" value="Genomic_DNA"/>
</dbReference>
<feature type="compositionally biased region" description="Low complexity" evidence="1">
    <location>
        <begin position="77"/>
        <end position="95"/>
    </location>
</feature>